<reference evidence="4" key="1">
    <citation type="submission" date="2018-07" db="EMBL/GenBank/DDBJ databases">
        <title>Streptacidiphilus bronchialis DSM 106435 chromosome.</title>
        <authorList>
            <person name="Batra D."/>
            <person name="Gulvik C.A."/>
        </authorList>
    </citation>
    <scope>NUCLEOTIDE SEQUENCE [LARGE SCALE GENOMIC DNA]</scope>
    <source>
        <strain evidence="4">DSM 106435</strain>
    </source>
</reference>
<name>A0A345T0L6_9ACTN</name>
<evidence type="ECO:0000256" key="2">
    <source>
        <dbReference type="SAM" id="Phobius"/>
    </source>
</evidence>
<dbReference type="AlphaFoldDB" id="A0A345T0L6"/>
<protein>
    <submittedName>
        <fullName evidence="3">Uncharacterized protein</fullName>
    </submittedName>
</protein>
<feature type="transmembrane region" description="Helical" evidence="2">
    <location>
        <begin position="21"/>
        <end position="42"/>
    </location>
</feature>
<evidence type="ECO:0000313" key="3">
    <source>
        <dbReference type="EMBL" id="AXI79521.1"/>
    </source>
</evidence>
<feature type="compositionally biased region" description="Polar residues" evidence="1">
    <location>
        <begin position="1"/>
        <end position="18"/>
    </location>
</feature>
<keyword evidence="4" id="KW-1185">Reference proteome</keyword>
<sequence length="191" mass="18742">MAGRRPQSTRGRTSSTGMRPTRVPLSAAAAGGVVGAVFRAAVFLAGAFVAVFLAGAFFATAFFAGAFLAAFFAVALRTVDCSACSACSARSACPTCSAAGLATASAAAPAVGVCCVGTGAGESAVRAARVGSACGARPVTRPGAPGGVVGLDGVRFSSCMAKLLPAIGGSSHLDAHHVRNWAASPGEYRED</sequence>
<keyword evidence="2" id="KW-1133">Transmembrane helix</keyword>
<dbReference type="Proteomes" id="UP000249340">
    <property type="component" value="Chromosome"/>
</dbReference>
<organism evidence="3 4">
    <name type="scientific">Peterkaempfera bronchialis</name>
    <dbReference type="NCBI Taxonomy" id="2126346"/>
    <lineage>
        <taxon>Bacteria</taxon>
        <taxon>Bacillati</taxon>
        <taxon>Actinomycetota</taxon>
        <taxon>Actinomycetes</taxon>
        <taxon>Kitasatosporales</taxon>
        <taxon>Streptomycetaceae</taxon>
        <taxon>Peterkaempfera</taxon>
    </lineage>
</organism>
<keyword evidence="2" id="KW-0812">Transmembrane</keyword>
<proteinExistence type="predicted"/>
<dbReference type="KEGG" id="stri:C7M71_021015"/>
<dbReference type="EMBL" id="CP031264">
    <property type="protein sequence ID" value="AXI79521.1"/>
    <property type="molecule type" value="Genomic_DNA"/>
</dbReference>
<evidence type="ECO:0000313" key="4">
    <source>
        <dbReference type="Proteomes" id="UP000249340"/>
    </source>
</evidence>
<feature type="region of interest" description="Disordered" evidence="1">
    <location>
        <begin position="1"/>
        <end position="20"/>
    </location>
</feature>
<keyword evidence="2" id="KW-0472">Membrane</keyword>
<dbReference type="OrthoDB" id="10018390at2"/>
<accession>A0A345T0L6</accession>
<feature type="transmembrane region" description="Helical" evidence="2">
    <location>
        <begin position="48"/>
        <end position="76"/>
    </location>
</feature>
<gene>
    <name evidence="3" type="ORF">C7M71_021015</name>
</gene>
<evidence type="ECO:0000256" key="1">
    <source>
        <dbReference type="SAM" id="MobiDB-lite"/>
    </source>
</evidence>